<organism evidence="1 2">
    <name type="scientific">Paenibacillus flagellatus</name>
    <dbReference type="NCBI Taxonomy" id="2211139"/>
    <lineage>
        <taxon>Bacteria</taxon>
        <taxon>Bacillati</taxon>
        <taxon>Bacillota</taxon>
        <taxon>Bacilli</taxon>
        <taxon>Bacillales</taxon>
        <taxon>Paenibacillaceae</taxon>
        <taxon>Paenibacillus</taxon>
    </lineage>
</organism>
<dbReference type="InterPro" id="IPR021637">
    <property type="entry name" value="DUF3243"/>
</dbReference>
<comment type="caution">
    <text evidence="1">The sequence shown here is derived from an EMBL/GenBank/DDBJ whole genome shotgun (WGS) entry which is preliminary data.</text>
</comment>
<dbReference type="Gene3D" id="1.10.760.20">
    <property type="entry name" value="Protein of unknown function DUF3243"/>
    <property type="match status" value="1"/>
</dbReference>
<keyword evidence="2" id="KW-1185">Reference proteome</keyword>
<name>A0A2V5JZ17_9BACL</name>
<dbReference type="OrthoDB" id="2382009at2"/>
<dbReference type="Proteomes" id="UP000247476">
    <property type="component" value="Unassembled WGS sequence"/>
</dbReference>
<gene>
    <name evidence="1" type="ORF">DLM86_29785</name>
</gene>
<protein>
    <submittedName>
        <fullName evidence="1">DUF3243 domain-containing protein</fullName>
    </submittedName>
</protein>
<sequence length="83" mass="9636">MATVLKSFERWKQFLSERVDQAHKAGMTDETISKLAVQVGEFLSDKVDPENKEERVLKELWDAADEQERKTIARLMIKLVSDQ</sequence>
<dbReference type="EMBL" id="QJVJ01000019">
    <property type="protein sequence ID" value="PYI50433.1"/>
    <property type="molecule type" value="Genomic_DNA"/>
</dbReference>
<evidence type="ECO:0000313" key="2">
    <source>
        <dbReference type="Proteomes" id="UP000247476"/>
    </source>
</evidence>
<dbReference type="AlphaFoldDB" id="A0A2V5JZ17"/>
<dbReference type="InterPro" id="IPR038292">
    <property type="entry name" value="YmfJ/YflH_sf"/>
</dbReference>
<proteinExistence type="predicted"/>
<dbReference type="Pfam" id="PF11588">
    <property type="entry name" value="DUF3243"/>
    <property type="match status" value="1"/>
</dbReference>
<evidence type="ECO:0000313" key="1">
    <source>
        <dbReference type="EMBL" id="PYI50433.1"/>
    </source>
</evidence>
<dbReference type="PIRSF" id="PIRSF004764">
    <property type="entry name" value="YmfJ"/>
    <property type="match status" value="1"/>
</dbReference>
<reference evidence="1 2" key="1">
    <citation type="submission" date="2018-05" db="EMBL/GenBank/DDBJ databases">
        <title>Paenibacillus flagellatus sp. nov., isolated from selenium mineral soil.</title>
        <authorList>
            <person name="Dai X."/>
        </authorList>
    </citation>
    <scope>NUCLEOTIDE SEQUENCE [LARGE SCALE GENOMIC DNA]</scope>
    <source>
        <strain evidence="1 2">DXL2</strain>
    </source>
</reference>
<dbReference type="InterPro" id="IPR024702">
    <property type="entry name" value="Uncharacterised_YmfJ"/>
</dbReference>
<accession>A0A2V5JZ17</accession>
<dbReference type="RefSeq" id="WP_110843695.1">
    <property type="nucleotide sequence ID" value="NZ_QJVJ01000019.1"/>
</dbReference>